<dbReference type="GeneID" id="72466331"/>
<dbReference type="RefSeq" id="WP_223928673.1">
    <property type="nucleotide sequence ID" value="NZ_BPTU01000002.1"/>
</dbReference>
<dbReference type="PANTHER" id="PTHR11803">
    <property type="entry name" value="2-IMINOBUTANOATE/2-IMINOPROPANOATE DEAMINASE RIDA"/>
    <property type="match status" value="1"/>
</dbReference>
<dbReference type="InterPro" id="IPR035959">
    <property type="entry name" value="RutC-like_sf"/>
</dbReference>
<comment type="caution">
    <text evidence="1">The sequence shown here is derived from an EMBL/GenBank/DDBJ whole genome shotgun (WGS) entry which is preliminary data.</text>
</comment>
<evidence type="ECO:0000313" key="1">
    <source>
        <dbReference type="EMBL" id="GJG59624.1"/>
    </source>
</evidence>
<sequence length="338" mass="37881">MNRYKIFKPESRETFKRRTDELDAALTGYLRDEEQAGRHLQYAKIFLSDAQNQYHDLMESSLYRNHFAGKAVSIVGQPPADGSKISVLTRTTDGPDDFIFQSLRLTEDEAVGLDSYQQTMLLFGKYLDSIKDSGLTMNTNLVRTWIYVAGIDVNYAGVVRARNDIFDRYGLTADTNYVASTGIGGHTAVRHALVAIDFLTLPTIAENDKKYLEALDHLNPTHEYGVAFERGTRISHGGENLFLISGTASIDSRGRVVHIGDVGLQTRRLLENIDALLSDGGASLDNVNYFVIYLRDPSDYNLVDGYMKARFPDKPFIIVAAKVCRPEWLIEMECTATI</sequence>
<dbReference type="EMBL" id="BPUB01000002">
    <property type="protein sequence ID" value="GJG59624.1"/>
    <property type="molecule type" value="Genomic_DNA"/>
</dbReference>
<evidence type="ECO:0008006" key="3">
    <source>
        <dbReference type="Google" id="ProtNLM"/>
    </source>
</evidence>
<accession>A0A9R1CBL4</accession>
<dbReference type="GO" id="GO:0019239">
    <property type="term" value="F:deaminase activity"/>
    <property type="evidence" value="ECO:0007669"/>
    <property type="project" value="TreeGrafter"/>
</dbReference>
<gene>
    <name evidence="1" type="ORF">PRLR5076_24750</name>
</gene>
<proteinExistence type="predicted"/>
<dbReference type="Proteomes" id="UP000825483">
    <property type="component" value="Unassembled WGS sequence"/>
</dbReference>
<protein>
    <recommendedName>
        <fullName evidence="3">Translation initiation inhibitor</fullName>
    </recommendedName>
</protein>
<dbReference type="AlphaFoldDB" id="A0A9R1CBL4"/>
<keyword evidence="2" id="KW-1185">Reference proteome</keyword>
<dbReference type="InterPro" id="IPR006175">
    <property type="entry name" value="YjgF/YER057c/UK114"/>
</dbReference>
<organism evidence="1 2">
    <name type="scientific">Prevotella lacticifex</name>
    <dbReference type="NCBI Taxonomy" id="2854755"/>
    <lineage>
        <taxon>Bacteria</taxon>
        <taxon>Pseudomonadati</taxon>
        <taxon>Bacteroidota</taxon>
        <taxon>Bacteroidia</taxon>
        <taxon>Bacteroidales</taxon>
        <taxon>Prevotellaceae</taxon>
        <taxon>Prevotella</taxon>
    </lineage>
</organism>
<reference evidence="1" key="1">
    <citation type="journal article" date="2022" name="Int. J. Syst. Evol. Microbiol.">
        <title>Prevotella lacticifex sp. nov., isolated from the rumen of cows.</title>
        <authorList>
            <person name="Shinkai T."/>
            <person name="Ikeyama N."/>
            <person name="Kumagai M."/>
            <person name="Ohmori H."/>
            <person name="Sakamoto M."/>
            <person name="Ohkuma M."/>
            <person name="Mitsumori M."/>
        </authorList>
    </citation>
    <scope>NUCLEOTIDE SEQUENCE</scope>
    <source>
        <strain evidence="1">R5076</strain>
    </source>
</reference>
<dbReference type="SUPFAM" id="SSF55298">
    <property type="entry name" value="YjgF-like"/>
    <property type="match status" value="2"/>
</dbReference>
<dbReference type="Gene3D" id="3.30.1330.40">
    <property type="entry name" value="RutC-like"/>
    <property type="match status" value="2"/>
</dbReference>
<dbReference type="GO" id="GO:0005829">
    <property type="term" value="C:cytosol"/>
    <property type="evidence" value="ECO:0007669"/>
    <property type="project" value="TreeGrafter"/>
</dbReference>
<dbReference type="PANTHER" id="PTHR11803:SF39">
    <property type="entry name" value="2-IMINOBUTANOATE_2-IMINOPROPANOATE DEAMINASE"/>
    <property type="match status" value="1"/>
</dbReference>
<dbReference type="Pfam" id="PF01042">
    <property type="entry name" value="Ribonuc_L-PSP"/>
    <property type="match status" value="1"/>
</dbReference>
<evidence type="ECO:0000313" key="2">
    <source>
        <dbReference type="Proteomes" id="UP000825483"/>
    </source>
</evidence>
<name>A0A9R1CBL4_9BACT</name>